<feature type="domain" description="Putative DnaT-like" evidence="1">
    <location>
        <begin position="6"/>
        <end position="86"/>
    </location>
</feature>
<dbReference type="AlphaFoldDB" id="A0A177JNG6"/>
<organism evidence="2 3">
    <name type="scientific">Sphingobium yanoikuyae</name>
    <name type="common">Sphingomonas yanoikuyae</name>
    <dbReference type="NCBI Taxonomy" id="13690"/>
    <lineage>
        <taxon>Bacteria</taxon>
        <taxon>Pseudomonadati</taxon>
        <taxon>Pseudomonadota</taxon>
        <taxon>Alphaproteobacteria</taxon>
        <taxon>Sphingomonadales</taxon>
        <taxon>Sphingomonadaceae</taxon>
        <taxon>Sphingobium</taxon>
    </lineage>
</organism>
<evidence type="ECO:0000313" key="3">
    <source>
        <dbReference type="Proteomes" id="UP000077262"/>
    </source>
</evidence>
<dbReference type="Proteomes" id="UP000077262">
    <property type="component" value="Unassembled WGS sequence"/>
</dbReference>
<comment type="caution">
    <text evidence="2">The sequence shown here is derived from an EMBL/GenBank/DDBJ whole genome shotgun (WGS) entry which is preliminary data.</text>
</comment>
<dbReference type="EMBL" id="LSTR01000040">
    <property type="protein sequence ID" value="OAH42772.1"/>
    <property type="molecule type" value="Genomic_DNA"/>
</dbReference>
<reference evidence="2 3" key="1">
    <citation type="submission" date="2016-02" db="EMBL/GenBank/DDBJ databases">
        <authorList>
            <person name="Wen L."/>
            <person name="He K."/>
            <person name="Yang H."/>
        </authorList>
    </citation>
    <scope>NUCLEOTIDE SEQUENCE [LARGE SCALE GENOMIC DNA]</scope>
    <source>
        <strain evidence="2 3">CD09_2</strain>
    </source>
</reference>
<gene>
    <name evidence="2" type="ORF">AX777_05910</name>
</gene>
<evidence type="ECO:0000259" key="1">
    <source>
        <dbReference type="Pfam" id="PF20557"/>
    </source>
</evidence>
<dbReference type="InterPro" id="IPR046787">
    <property type="entry name" value="DnaT_2"/>
</dbReference>
<accession>A0A177JNG6</accession>
<proteinExistence type="predicted"/>
<name>A0A177JNG6_SPHYA</name>
<evidence type="ECO:0000313" key="2">
    <source>
        <dbReference type="EMBL" id="OAH42772.1"/>
    </source>
</evidence>
<dbReference type="Pfam" id="PF20557">
    <property type="entry name" value="DnaT_2"/>
    <property type="match status" value="1"/>
</dbReference>
<protein>
    <recommendedName>
        <fullName evidence="1">Putative DnaT-like domain-containing protein</fullName>
    </recommendedName>
</protein>
<sequence length="199" mass="21676">MGLETTGTNANSWQTITQANQFLTDFVHPSVGAGPQLNDNDEPYLIEAAKMISRMWSFKGQPVEAMQSLAWPRKGVVLEGNKPAADWFDRNFPNIDPCHAELAYFIHFESPGLSAAPITFPEDQVPADVLEAQAILAVFMIEGITIWQDNGLNATEVKLDGVGTIKPTNSVAAADAVFYRLAKWGSFRGPSIVRPGGAR</sequence>